<dbReference type="InterPro" id="IPR013421">
    <property type="entry name" value="CRISPR-assoc_prot_Cas5_HALMA"/>
</dbReference>
<protein>
    <submittedName>
        <fullName evidence="2">Type I-B CRISPR-associated protein Cas5b</fullName>
    </submittedName>
</protein>
<dbReference type="RefSeq" id="WP_328216999.1">
    <property type="nucleotide sequence ID" value="NZ_JARTLI010000003.1"/>
</dbReference>
<dbReference type="InterPro" id="IPR021124">
    <property type="entry name" value="CRISPR-assoc_prot_Cas5"/>
</dbReference>
<dbReference type="NCBIfam" id="TIGR02592">
    <property type="entry name" value="cas_Cas5h"/>
    <property type="match status" value="1"/>
</dbReference>
<evidence type="ECO:0000256" key="1">
    <source>
        <dbReference type="ARBA" id="ARBA00023118"/>
    </source>
</evidence>
<dbReference type="NCBIfam" id="TIGR02593">
    <property type="entry name" value="CRISPR_cas5"/>
    <property type="match status" value="1"/>
</dbReference>
<keyword evidence="1" id="KW-0051">Antiviral defense</keyword>
<dbReference type="GO" id="GO:0051607">
    <property type="term" value="P:defense response to virus"/>
    <property type="evidence" value="ECO:0007669"/>
    <property type="project" value="UniProtKB-KW"/>
</dbReference>
<dbReference type="AlphaFoldDB" id="A0ABD5ITI6"/>
<accession>A0ABD5ITI6</accession>
<dbReference type="EMBL" id="JARTLI010000003">
    <property type="protein sequence ID" value="MED5050731.1"/>
    <property type="molecule type" value="Genomic_DNA"/>
</dbReference>
<evidence type="ECO:0000313" key="3">
    <source>
        <dbReference type="Proteomes" id="UP001339962"/>
    </source>
</evidence>
<dbReference type="InterPro" id="IPR013422">
    <property type="entry name" value="CRISPR-assoc_prot_Cas5_N"/>
</dbReference>
<organism evidence="2 3">
    <name type="scientific">Anoxybacteroides rupiense</name>
    <dbReference type="NCBI Taxonomy" id="311460"/>
    <lineage>
        <taxon>Bacteria</taxon>
        <taxon>Bacillati</taxon>
        <taxon>Bacillota</taxon>
        <taxon>Bacilli</taxon>
        <taxon>Bacillales</taxon>
        <taxon>Anoxybacillaceae</taxon>
        <taxon>Anoxybacteroides</taxon>
    </lineage>
</organism>
<dbReference type="Gene3D" id="3.30.70.2660">
    <property type="match status" value="1"/>
</dbReference>
<dbReference type="Proteomes" id="UP001339962">
    <property type="component" value="Unassembled WGS sequence"/>
</dbReference>
<reference evidence="2 3" key="1">
    <citation type="submission" date="2023-03" db="EMBL/GenBank/DDBJ databases">
        <title>Bacillus Genome Sequencing.</title>
        <authorList>
            <person name="Dunlap C."/>
        </authorList>
    </citation>
    <scope>NUCLEOTIDE SEQUENCE [LARGE SCALE GENOMIC DNA]</scope>
    <source>
        <strain evidence="2 3">NRS-38</strain>
    </source>
</reference>
<name>A0ABD5ITI6_9BACL</name>
<dbReference type="Pfam" id="PF09704">
    <property type="entry name" value="Cas_Cas5d"/>
    <property type="match status" value="1"/>
</dbReference>
<sequence>MDVLVFDIHADFAHFRKIYSTSSPLTYSIIPPTSFYGIVGAIIGLRKEENQYLRLLNQHNLKVAIQVLQPVKKIRIGLNYVNTKGNVWVPKQRREGAHTQIRTEFLRFPKFRCYVRIDDSALFSRLVEYVQNHQNVYTVSLGLSECIANVEFIAFQPFEEKNDREIVSIATAIPERLLRKLEIEPGKEYLKERLPIAMNDERVVLCYDEVLFDASGQSLKAAVDSYWANENGINIVFLN</sequence>
<evidence type="ECO:0000313" key="2">
    <source>
        <dbReference type="EMBL" id="MED5050731.1"/>
    </source>
</evidence>
<comment type="caution">
    <text evidence="2">The sequence shown here is derived from an EMBL/GenBank/DDBJ whole genome shotgun (WGS) entry which is preliminary data.</text>
</comment>
<gene>
    <name evidence="2" type="primary">cas5b</name>
    <name evidence="2" type="ORF">P9850_02450</name>
</gene>
<proteinExistence type="predicted"/>